<evidence type="ECO:0000256" key="2">
    <source>
        <dbReference type="SAM" id="MobiDB-lite"/>
    </source>
</evidence>
<evidence type="ECO:0000256" key="1">
    <source>
        <dbReference type="ARBA" id="ARBA00010617"/>
    </source>
</evidence>
<gene>
    <name evidence="3" type="ORF">ACFFFR_02285</name>
</gene>
<dbReference type="InterPro" id="IPR036396">
    <property type="entry name" value="Cyt_P450_sf"/>
</dbReference>
<feature type="region of interest" description="Disordered" evidence="2">
    <location>
        <begin position="1"/>
        <end position="23"/>
    </location>
</feature>
<comment type="similarity">
    <text evidence="1">Belongs to the cytochrome P450 family.</text>
</comment>
<dbReference type="InterPro" id="IPR017972">
    <property type="entry name" value="Cyt_P450_CS"/>
</dbReference>
<dbReference type="Proteomes" id="UP001589862">
    <property type="component" value="Unassembled WGS sequence"/>
</dbReference>
<dbReference type="SUPFAM" id="SSF48264">
    <property type="entry name" value="Cytochrome P450"/>
    <property type="match status" value="1"/>
</dbReference>
<organism evidence="3 4">
    <name type="scientific">Micrococcoides hystricis</name>
    <dbReference type="NCBI Taxonomy" id="1572761"/>
    <lineage>
        <taxon>Bacteria</taxon>
        <taxon>Bacillati</taxon>
        <taxon>Actinomycetota</taxon>
        <taxon>Actinomycetes</taxon>
        <taxon>Micrococcales</taxon>
        <taxon>Micrococcaceae</taxon>
        <taxon>Micrococcoides</taxon>
    </lineage>
</organism>
<protein>
    <submittedName>
        <fullName evidence="3">Cytochrome P450</fullName>
    </submittedName>
</protein>
<dbReference type="PANTHER" id="PTHR46696">
    <property type="entry name" value="P450, PUTATIVE (EUROFUNG)-RELATED"/>
    <property type="match status" value="1"/>
</dbReference>
<dbReference type="PROSITE" id="PS00086">
    <property type="entry name" value="CYTOCHROME_P450"/>
    <property type="match status" value="1"/>
</dbReference>
<name>A0ABV6P7W2_9MICC</name>
<comment type="caution">
    <text evidence="3">The sequence shown here is derived from an EMBL/GenBank/DDBJ whole genome shotgun (WGS) entry which is preliminary data.</text>
</comment>
<dbReference type="InterPro" id="IPR002397">
    <property type="entry name" value="Cyt_P450_B"/>
</dbReference>
<sequence>MSCPFDHTQLDLSGPATTTQPSPLAGDIAAGFPAQINDRYRVVSDPHQVKQILLQPDLFTPDNALLTGIDLEPATLRILAAERFSLPPVLASASGAAHRQVRGIVAGFFSPKKVAAQREYVESRVTQIVSELVTEARAAGDDAATVDLAPRLADLIPPEVMERMTGVPAPELADLKRFSRHSLELFWGWPEPDRQLELAHTAVEFHQWLRRSISEAIAADDGNLFAQLHAAGVDVDRIRSLGYFLTIAGQETTALLINTALDTALRGGQWKQYGESSAATSAFVTDVLAGKSSVPTWRRLASTDLEVDGVHYPAGQQLVLQLSGEQYLADSDDSLAFGFGLHRCLGAGLAQMETEAVVQTLSRLLPDLELAAEDPPWLHLLSFQAPVTVPVRLNLHGHGAKA</sequence>
<reference evidence="3 4" key="1">
    <citation type="submission" date="2024-09" db="EMBL/GenBank/DDBJ databases">
        <authorList>
            <person name="Sun Q."/>
            <person name="Mori K."/>
        </authorList>
    </citation>
    <scope>NUCLEOTIDE SEQUENCE [LARGE SCALE GENOMIC DNA]</scope>
    <source>
        <strain evidence="3 4">NCAIM B.02604</strain>
    </source>
</reference>
<evidence type="ECO:0000313" key="4">
    <source>
        <dbReference type="Proteomes" id="UP001589862"/>
    </source>
</evidence>
<evidence type="ECO:0000313" key="3">
    <source>
        <dbReference type="EMBL" id="MFC0581218.1"/>
    </source>
</evidence>
<dbReference type="PANTHER" id="PTHR46696:SF1">
    <property type="entry name" value="CYTOCHROME P450 YJIB-RELATED"/>
    <property type="match status" value="1"/>
</dbReference>
<accession>A0ABV6P7W2</accession>
<dbReference type="EMBL" id="JBHLUB010000002">
    <property type="protein sequence ID" value="MFC0581218.1"/>
    <property type="molecule type" value="Genomic_DNA"/>
</dbReference>
<dbReference type="PRINTS" id="PR00359">
    <property type="entry name" value="BP450"/>
</dbReference>
<proteinExistence type="inferred from homology"/>
<dbReference type="Gene3D" id="1.10.630.10">
    <property type="entry name" value="Cytochrome P450"/>
    <property type="match status" value="1"/>
</dbReference>
<dbReference type="RefSeq" id="WP_377457908.1">
    <property type="nucleotide sequence ID" value="NZ_JBHLUB010000002.1"/>
</dbReference>
<keyword evidence="4" id="KW-1185">Reference proteome</keyword>